<dbReference type="InterPro" id="IPR051545">
    <property type="entry name" value="NAD(P)H_dehydrogenase_qn"/>
</dbReference>
<dbReference type="SUPFAM" id="SSF52218">
    <property type="entry name" value="Flavoproteins"/>
    <property type="match status" value="1"/>
</dbReference>
<keyword evidence="5" id="KW-1185">Reference proteome</keyword>
<organism evidence="4 5">
    <name type="scientific">Paenibacillus segetis</name>
    <dbReference type="NCBI Taxonomy" id="1325360"/>
    <lineage>
        <taxon>Bacteria</taxon>
        <taxon>Bacillati</taxon>
        <taxon>Bacillota</taxon>
        <taxon>Bacilli</taxon>
        <taxon>Bacillales</taxon>
        <taxon>Paenibacillaceae</taxon>
        <taxon>Paenibacillus</taxon>
    </lineage>
</organism>
<evidence type="ECO:0000256" key="2">
    <source>
        <dbReference type="ARBA" id="ARBA00023002"/>
    </source>
</evidence>
<dbReference type="Gene3D" id="3.40.50.360">
    <property type="match status" value="1"/>
</dbReference>
<proteinExistence type="inferred from homology"/>
<evidence type="ECO:0000313" key="5">
    <source>
        <dbReference type="Proteomes" id="UP000659344"/>
    </source>
</evidence>
<evidence type="ECO:0000313" key="4">
    <source>
        <dbReference type="EMBL" id="GGH22425.1"/>
    </source>
</evidence>
<dbReference type="EMBL" id="BMFT01000001">
    <property type="protein sequence ID" value="GGH22425.1"/>
    <property type="molecule type" value="Genomic_DNA"/>
</dbReference>
<comment type="caution">
    <text evidence="4">The sequence shown here is derived from an EMBL/GenBank/DDBJ whole genome shotgun (WGS) entry which is preliminary data.</text>
</comment>
<comment type="similarity">
    <text evidence="1">Belongs to the NAD(P)H dehydrogenase (quinone) family.</text>
</comment>
<feature type="domain" description="Flavodoxin-like fold" evidence="3">
    <location>
        <begin position="1"/>
        <end position="167"/>
    </location>
</feature>
<sequence>MKVSVILGHPYDKSFNHAIAEKVTSTLARNGHEVSFHDLYQEQFNPIITPQELISDKSDDPLVQFHCNQIKEADGIVIIHPNWWGQPPAILKGWIDRVLRQEVAYTFDAGDSGGGLPIGLLKAKVGVVFNTSNTPVEREINVFGDPLERIWKSCVFDFCGLNHVIRKMYCVVADSTPEERAEWLQDSVNVINEHFPKGNI</sequence>
<dbReference type="InterPro" id="IPR003680">
    <property type="entry name" value="Flavodoxin_fold"/>
</dbReference>
<dbReference type="Proteomes" id="UP000659344">
    <property type="component" value="Unassembled WGS sequence"/>
</dbReference>
<protein>
    <submittedName>
        <fullName evidence="4">NAD(P)H dehydrogenase (Quinone)</fullName>
    </submittedName>
</protein>
<name>A0ABQ1YDR4_9BACL</name>
<dbReference type="Pfam" id="PF02525">
    <property type="entry name" value="Flavodoxin_2"/>
    <property type="match status" value="1"/>
</dbReference>
<gene>
    <name evidence="4" type="ORF">GCM10008013_20870</name>
</gene>
<dbReference type="PANTHER" id="PTHR10204">
    <property type="entry name" value="NAD P H OXIDOREDUCTASE-RELATED"/>
    <property type="match status" value="1"/>
</dbReference>
<accession>A0ABQ1YDR4</accession>
<dbReference type="PANTHER" id="PTHR10204:SF34">
    <property type="entry name" value="NAD(P)H DEHYDROGENASE [QUINONE] 1 ISOFORM 1"/>
    <property type="match status" value="1"/>
</dbReference>
<dbReference type="RefSeq" id="WP_188538392.1">
    <property type="nucleotide sequence ID" value="NZ_BMFT01000001.1"/>
</dbReference>
<reference evidence="5" key="1">
    <citation type="journal article" date="2019" name="Int. J. Syst. Evol. Microbiol.">
        <title>The Global Catalogue of Microorganisms (GCM) 10K type strain sequencing project: providing services to taxonomists for standard genome sequencing and annotation.</title>
        <authorList>
            <consortium name="The Broad Institute Genomics Platform"/>
            <consortium name="The Broad Institute Genome Sequencing Center for Infectious Disease"/>
            <person name="Wu L."/>
            <person name="Ma J."/>
        </authorList>
    </citation>
    <scope>NUCLEOTIDE SEQUENCE [LARGE SCALE GENOMIC DNA]</scope>
    <source>
        <strain evidence="5">CGMCC 1.12769</strain>
    </source>
</reference>
<dbReference type="InterPro" id="IPR029039">
    <property type="entry name" value="Flavoprotein-like_sf"/>
</dbReference>
<evidence type="ECO:0000256" key="1">
    <source>
        <dbReference type="ARBA" id="ARBA00006252"/>
    </source>
</evidence>
<keyword evidence="2" id="KW-0560">Oxidoreductase</keyword>
<evidence type="ECO:0000259" key="3">
    <source>
        <dbReference type="Pfam" id="PF02525"/>
    </source>
</evidence>